<dbReference type="GO" id="GO:0005737">
    <property type="term" value="C:cytoplasm"/>
    <property type="evidence" value="ECO:0007669"/>
    <property type="project" value="TreeGrafter"/>
</dbReference>
<evidence type="ECO:0000313" key="2">
    <source>
        <dbReference type="Proteomes" id="UP000478008"/>
    </source>
</evidence>
<sequence>MANTEVETYWKTSEDSSTAKFTPDLAFASIPSLNLDKAPSIDVVLLGGSCLKDIRGYAAALSSNSRIRNAVYLIDASHAVGLDEQLASVLQAKVCLSFFVDGGFRTETQNGKKVNIIREKTMPGSALVGYSLARISPDRKAQVEKTTNGKGAEGQKLEKMQQMLNSGNFKCSSIPFGRFPSFGSYCWKEIVPFVAFDIVSVVYCSLNANDPLLKKILCGVYAELVSVARETGSLEFPDPADARKVLEHLKNAAVQYNRLYSDKKYKIELREINEGLIQRSACDVPDLVHAFTHGGETYAEICMEQLLELANKHNLSLPYLESLFCSFKRIQKLRQDKIFDWIGRKSLKEVPQPQLWRQRAPYSHMDPVARPQTSFAPANYQFREMMKTNPASAGLISIHPRFHSEEFGYVGSDGGQRSGTPSVRQAKSNLYRKASSSSYESNEDIAKSQKSLFDHANVCNLLKDTTSRYGDVDTISKLEEVDVALKVKEAEAVSRVRNAGLEIGMREENLGDDTDSGNMDYSDCIE</sequence>
<dbReference type="PANTHER" id="PTHR21708:SF25">
    <property type="entry name" value="PROTEIN PAM1-RELATED"/>
    <property type="match status" value="1"/>
</dbReference>
<organism evidence="1 2">
    <name type="scientific">Dekkera bruxellensis</name>
    <name type="common">Brettanomyces custersii</name>
    <dbReference type="NCBI Taxonomy" id="5007"/>
    <lineage>
        <taxon>Eukaryota</taxon>
        <taxon>Fungi</taxon>
        <taxon>Dikarya</taxon>
        <taxon>Ascomycota</taxon>
        <taxon>Saccharomycotina</taxon>
        <taxon>Pichiomycetes</taxon>
        <taxon>Pichiales</taxon>
        <taxon>Pichiaceae</taxon>
        <taxon>Brettanomyces</taxon>
    </lineage>
</organism>
<reference evidence="1 2" key="1">
    <citation type="submission" date="2019-07" db="EMBL/GenBank/DDBJ databases">
        <authorList>
            <person name="Friedrich A."/>
            <person name="Schacherer J."/>
        </authorList>
    </citation>
    <scope>NUCLEOTIDE SEQUENCE [LARGE SCALE GENOMIC DNA]</scope>
</reference>
<dbReference type="InterPro" id="IPR051402">
    <property type="entry name" value="KPR-Related"/>
</dbReference>
<evidence type="ECO:0000313" key="1">
    <source>
        <dbReference type="EMBL" id="VUG20290.1"/>
    </source>
</evidence>
<accession>A0A7D9D1X8</accession>
<gene>
    <name evidence="1" type="ORF">DEBR0S7_00496G</name>
</gene>
<dbReference type="EMBL" id="CABFWN010000007">
    <property type="protein sequence ID" value="VUG20290.1"/>
    <property type="molecule type" value="Genomic_DNA"/>
</dbReference>
<dbReference type="Proteomes" id="UP000478008">
    <property type="component" value="Unassembled WGS sequence"/>
</dbReference>
<name>A0A7D9D1X8_DEKBR</name>
<protein>
    <submittedName>
        <fullName evidence="1">DEBR0S7_00496g1_1</fullName>
    </submittedName>
</protein>
<dbReference type="PANTHER" id="PTHR21708">
    <property type="entry name" value="PROBABLE 2-DEHYDROPANTOATE 2-REDUCTASE"/>
    <property type="match status" value="1"/>
</dbReference>
<keyword evidence="2" id="KW-1185">Reference proteome</keyword>
<proteinExistence type="predicted"/>
<dbReference type="AlphaFoldDB" id="A0A7D9D1X8"/>